<feature type="transmembrane region" description="Helical" evidence="2">
    <location>
        <begin position="115"/>
        <end position="133"/>
    </location>
</feature>
<dbReference type="PANTHER" id="PTHR42736">
    <property type="entry name" value="PROTEIN-GLUTAMINE GAMMA-GLUTAMYLTRANSFERASE"/>
    <property type="match status" value="1"/>
</dbReference>
<dbReference type="InterPro" id="IPR002931">
    <property type="entry name" value="Transglutaminase-like"/>
</dbReference>
<dbReference type="Pfam" id="PF11992">
    <property type="entry name" value="TgpA_N"/>
    <property type="match status" value="1"/>
</dbReference>
<keyword evidence="2" id="KW-0472">Membrane</keyword>
<dbReference type="Pfam" id="PF01841">
    <property type="entry name" value="Transglut_core"/>
    <property type="match status" value="1"/>
</dbReference>
<evidence type="ECO:0000313" key="4">
    <source>
        <dbReference type="EMBL" id="UWZ34451.1"/>
    </source>
</evidence>
<feature type="compositionally biased region" description="Basic and acidic residues" evidence="1">
    <location>
        <begin position="552"/>
        <end position="563"/>
    </location>
</feature>
<protein>
    <submittedName>
        <fullName evidence="4">Transglutaminase domain-containing protein</fullName>
    </submittedName>
</protein>
<feature type="transmembrane region" description="Helical" evidence="2">
    <location>
        <begin position="163"/>
        <end position="182"/>
    </location>
</feature>
<accession>A0ABY5YXH2</accession>
<dbReference type="RefSeq" id="WP_260723769.1">
    <property type="nucleotide sequence ID" value="NZ_BAAABS010000011.1"/>
</dbReference>
<dbReference type="Gene3D" id="3.10.620.30">
    <property type="match status" value="1"/>
</dbReference>
<evidence type="ECO:0000256" key="2">
    <source>
        <dbReference type="SAM" id="Phobius"/>
    </source>
</evidence>
<dbReference type="SUPFAM" id="SSF54001">
    <property type="entry name" value="Cysteine proteinases"/>
    <property type="match status" value="1"/>
</dbReference>
<evidence type="ECO:0000259" key="3">
    <source>
        <dbReference type="SMART" id="SM00460"/>
    </source>
</evidence>
<feature type="transmembrane region" description="Helical" evidence="2">
    <location>
        <begin position="57"/>
        <end position="79"/>
    </location>
</feature>
<feature type="region of interest" description="Disordered" evidence="1">
    <location>
        <begin position="511"/>
        <end position="564"/>
    </location>
</feature>
<feature type="domain" description="Transglutaminase-like" evidence="3">
    <location>
        <begin position="442"/>
        <end position="512"/>
    </location>
</feature>
<dbReference type="InterPro" id="IPR038765">
    <property type="entry name" value="Papain-like_cys_pep_sf"/>
</dbReference>
<evidence type="ECO:0000313" key="5">
    <source>
        <dbReference type="Proteomes" id="UP001058271"/>
    </source>
</evidence>
<feature type="compositionally biased region" description="Acidic residues" evidence="1">
    <location>
        <begin position="537"/>
        <end position="551"/>
    </location>
</feature>
<evidence type="ECO:0000256" key="1">
    <source>
        <dbReference type="SAM" id="MobiDB-lite"/>
    </source>
</evidence>
<dbReference type="InterPro" id="IPR052901">
    <property type="entry name" value="Bact_TGase-like"/>
</dbReference>
<keyword evidence="2" id="KW-0812">Transmembrane</keyword>
<keyword evidence="2" id="KW-1133">Transmembrane helix</keyword>
<feature type="transmembrane region" description="Helical" evidence="2">
    <location>
        <begin position="194"/>
        <end position="213"/>
    </location>
</feature>
<feature type="transmembrane region" description="Helical" evidence="2">
    <location>
        <begin position="140"/>
        <end position="157"/>
    </location>
</feature>
<organism evidence="4 5">
    <name type="scientific">Dactylosporangium roseum</name>
    <dbReference type="NCBI Taxonomy" id="47989"/>
    <lineage>
        <taxon>Bacteria</taxon>
        <taxon>Bacillati</taxon>
        <taxon>Actinomycetota</taxon>
        <taxon>Actinomycetes</taxon>
        <taxon>Micromonosporales</taxon>
        <taxon>Micromonosporaceae</taxon>
        <taxon>Dactylosporangium</taxon>
    </lineage>
</organism>
<dbReference type="Proteomes" id="UP001058271">
    <property type="component" value="Chromosome"/>
</dbReference>
<feature type="transmembrane region" description="Helical" evidence="2">
    <location>
        <begin position="30"/>
        <end position="50"/>
    </location>
</feature>
<sequence length="706" mass="72088">MRLQMALAGGAVVAAATAAALPVTAVYAGGHLPALLGAAATGGAGVAACARALRRSPAVALLISVVVMGGAVVAIGGWLPRPPGPWLAASVTAVANSGAGILTSAVPVPLTLQTVALPVGAAWLTASASVLLLSTGRPATAALPPMALFAGAVALAGPPSAPAYRATAALAAALVVLLGVLGRSRVDRAFALRCAGFAVVFAGVTGWLGPAVLGATGRQPPDPRAHVVPPYQQPQQLNPLSLLSGWAADPERSLLEVRSDRPARLRWVTLPEFTGVTWLPAPEYRAAGAVLGPAPEPGSTAVHQEISITGLAGGWLPVPDGAREVRGVRVAVDAGSGTVAAPDGLGPAVRYTVTAVPPVWVQSRLAEARLPGDEAFDSYRSLPAGDSGRLSELARTAAGTGSPYQQARRLADHLREHYRFDPTAPGGNGYPSVQRFLFHSPAQGGGRGTSEQFATAFAVLARALAMPVRVAVGFDPGRAMGSGRYVVRAGDALAWPEVYLSGAGWVPFDPTPPSSTVDVSGGAAPPPASPTPSVAPEPDDGDRTDDPEPADDAARVPHVDAPRGGRRAALSATVGGVLLVVLGTVALRVRRGTVAVRRGAPAARVLAAWTELRHSLRLAGHAPAAALVVTEVAGLAAAAAGERWRGDAPALAAVVNTAGFDTAALQGSDADRVAQQMRALRRALRRGAGPRRRLTWWIDPRPLWWR</sequence>
<dbReference type="SMART" id="SM00460">
    <property type="entry name" value="TGc"/>
    <property type="match status" value="1"/>
</dbReference>
<reference evidence="4" key="1">
    <citation type="submission" date="2021-04" db="EMBL/GenBank/DDBJ databases">
        <title>Biosynthetic gene clusters of Dactylosporangioum roseum.</title>
        <authorList>
            <person name="Hartkoorn R.C."/>
            <person name="Beaudoing E."/>
            <person name="Hot D."/>
            <person name="Moureu S."/>
        </authorList>
    </citation>
    <scope>NUCLEOTIDE SEQUENCE</scope>
    <source>
        <strain evidence="4">NRRL B-16295</strain>
    </source>
</reference>
<name>A0ABY5YXH2_9ACTN</name>
<keyword evidence="5" id="KW-1185">Reference proteome</keyword>
<dbReference type="PANTHER" id="PTHR42736:SF1">
    <property type="entry name" value="PROTEIN-GLUTAMINE GAMMA-GLUTAMYLTRANSFERASE"/>
    <property type="match status" value="1"/>
</dbReference>
<dbReference type="InterPro" id="IPR021878">
    <property type="entry name" value="TgpA_N"/>
</dbReference>
<feature type="compositionally biased region" description="Pro residues" evidence="1">
    <location>
        <begin position="524"/>
        <end position="535"/>
    </location>
</feature>
<dbReference type="EMBL" id="CP073721">
    <property type="protein sequence ID" value="UWZ34451.1"/>
    <property type="molecule type" value="Genomic_DNA"/>
</dbReference>
<gene>
    <name evidence="4" type="ORF">Drose_24875</name>
</gene>
<proteinExistence type="predicted"/>